<dbReference type="Gene3D" id="1.20.1600.10">
    <property type="entry name" value="Outer membrane efflux proteins (OEP)"/>
    <property type="match status" value="1"/>
</dbReference>
<comment type="similarity">
    <text evidence="1 2">Belongs to the outer membrane factor (OMF) (TC 1.B.17) family.</text>
</comment>
<dbReference type="AlphaFoldDB" id="A0A1M5FVP9"/>
<protein>
    <submittedName>
        <fullName evidence="5">Efflux transporter, outer membrane factor (OMF) lipoprotein, NodT family</fullName>
    </submittedName>
</protein>
<keyword evidence="3" id="KW-0175">Coiled coil</keyword>
<dbReference type="RefSeq" id="WP_073040854.1">
    <property type="nucleotide sequence ID" value="NZ_FQVB01000033.1"/>
</dbReference>
<keyword evidence="6" id="KW-1185">Reference proteome</keyword>
<accession>A0A1M5FVP9</accession>
<name>A0A1M5FVP9_9BACT</name>
<dbReference type="OrthoDB" id="9783163at2"/>
<keyword evidence="2" id="KW-0564">Palmitate</keyword>
<evidence type="ECO:0000313" key="6">
    <source>
        <dbReference type="Proteomes" id="UP000184076"/>
    </source>
</evidence>
<evidence type="ECO:0000256" key="2">
    <source>
        <dbReference type="RuleBase" id="RU362097"/>
    </source>
</evidence>
<keyword evidence="2" id="KW-1134">Transmembrane beta strand</keyword>
<keyword evidence="2" id="KW-0472">Membrane</keyword>
<dbReference type="PROSITE" id="PS51257">
    <property type="entry name" value="PROKAR_LIPOPROTEIN"/>
    <property type="match status" value="1"/>
</dbReference>
<evidence type="ECO:0000256" key="3">
    <source>
        <dbReference type="SAM" id="Coils"/>
    </source>
</evidence>
<evidence type="ECO:0000256" key="1">
    <source>
        <dbReference type="ARBA" id="ARBA00007613"/>
    </source>
</evidence>
<dbReference type="Proteomes" id="UP000184076">
    <property type="component" value="Unassembled WGS sequence"/>
</dbReference>
<dbReference type="NCBIfam" id="TIGR01845">
    <property type="entry name" value="outer_NodT"/>
    <property type="match status" value="1"/>
</dbReference>
<dbReference type="PANTHER" id="PTHR30203">
    <property type="entry name" value="OUTER MEMBRANE CATION EFFLUX PROTEIN"/>
    <property type="match status" value="1"/>
</dbReference>
<dbReference type="GO" id="GO:0015562">
    <property type="term" value="F:efflux transmembrane transporter activity"/>
    <property type="evidence" value="ECO:0007669"/>
    <property type="project" value="InterPro"/>
</dbReference>
<evidence type="ECO:0000313" key="5">
    <source>
        <dbReference type="EMBL" id="SHF95568.1"/>
    </source>
</evidence>
<keyword evidence="2 5" id="KW-0449">Lipoprotein</keyword>
<feature type="region of interest" description="Disordered" evidence="4">
    <location>
        <begin position="24"/>
        <end position="46"/>
    </location>
</feature>
<dbReference type="Gene3D" id="2.20.200.10">
    <property type="entry name" value="Outer membrane efflux proteins (OEP)"/>
    <property type="match status" value="1"/>
</dbReference>
<sequence length="484" mass="52607">MYRLAGLLAVAVVVLAGCATVGPDYTPPERRAPAGWQARGGDAWQPAPPDPHTLARWWDTLGDPVVTRLVEEALSGNLDLKTAEARIREARALRGIQRAGLFPSVDASGTSLRQRTSEHGTTGRAAETDYYQAGFDAGWELDLFGGKRRAVEAALADLEAALASRDQVRASLAAEVARNYVEVRTYQERLALVEANIRIQKATYDLNLSRFQAGLIDELPLQQSLYNLEHTRSQVSSLQTGLEAAQNRLAVLLGKNPGELSAVLSEPAPIPVAPPSLAVGIPADALRRRPDVRQAERELAAATARIGEAAADLYPKLRLVGTIGLESLLSGHLLEWASRFWSVGPAVAWNVFDAGAIRKNVEVRSARQEQALLNYENVILQALEEVENALTAFAKEQQRLERLEKAVEAARKAEIIARDRYQAGLVDFTDVLDTQRTLQSFQDEMAQSRGAVTTNLIRLYKALGGGWTPNPTPGTSPGISSEDS</sequence>
<dbReference type="PANTHER" id="PTHR30203:SF25">
    <property type="entry name" value="OUTER MEMBRANE PROTEIN-RELATED"/>
    <property type="match status" value="1"/>
</dbReference>
<gene>
    <name evidence="5" type="ORF">SAMN02745206_02989</name>
</gene>
<dbReference type="InterPro" id="IPR003423">
    <property type="entry name" value="OMP_efflux"/>
</dbReference>
<keyword evidence="2" id="KW-0812">Transmembrane</keyword>
<comment type="subcellular location">
    <subcellularLocation>
        <location evidence="2">Cell membrane</location>
        <topology evidence="2">Lipid-anchor</topology>
    </subcellularLocation>
</comment>
<dbReference type="SUPFAM" id="SSF56954">
    <property type="entry name" value="Outer membrane efflux proteins (OEP)"/>
    <property type="match status" value="1"/>
</dbReference>
<feature type="coiled-coil region" evidence="3">
    <location>
        <begin position="383"/>
        <end position="420"/>
    </location>
</feature>
<organism evidence="5 6">
    <name type="scientific">Desulfacinum infernum DSM 9756</name>
    <dbReference type="NCBI Taxonomy" id="1121391"/>
    <lineage>
        <taxon>Bacteria</taxon>
        <taxon>Pseudomonadati</taxon>
        <taxon>Thermodesulfobacteriota</taxon>
        <taxon>Syntrophobacteria</taxon>
        <taxon>Syntrophobacterales</taxon>
        <taxon>Syntrophobacteraceae</taxon>
        <taxon>Desulfacinum</taxon>
    </lineage>
</organism>
<dbReference type="GO" id="GO:0005886">
    <property type="term" value="C:plasma membrane"/>
    <property type="evidence" value="ECO:0007669"/>
    <property type="project" value="UniProtKB-SubCell"/>
</dbReference>
<dbReference type="EMBL" id="FQVB01000033">
    <property type="protein sequence ID" value="SHF95568.1"/>
    <property type="molecule type" value="Genomic_DNA"/>
</dbReference>
<reference evidence="6" key="1">
    <citation type="submission" date="2016-11" db="EMBL/GenBank/DDBJ databases">
        <authorList>
            <person name="Varghese N."/>
            <person name="Submissions S."/>
        </authorList>
    </citation>
    <scope>NUCLEOTIDE SEQUENCE [LARGE SCALE GENOMIC DNA]</scope>
    <source>
        <strain evidence="6">DSM 9756</strain>
    </source>
</reference>
<evidence type="ECO:0000256" key="4">
    <source>
        <dbReference type="SAM" id="MobiDB-lite"/>
    </source>
</evidence>
<proteinExistence type="inferred from homology"/>
<dbReference type="STRING" id="1121391.SAMN02745206_02989"/>
<dbReference type="Pfam" id="PF02321">
    <property type="entry name" value="OEP"/>
    <property type="match status" value="2"/>
</dbReference>
<dbReference type="InterPro" id="IPR010131">
    <property type="entry name" value="MdtP/NodT-like"/>
</dbReference>